<dbReference type="InterPro" id="IPR027417">
    <property type="entry name" value="P-loop_NTPase"/>
</dbReference>
<organism evidence="3 4">
    <name type="scientific">Gluconobacter potus</name>
    <dbReference type="NCBI Taxonomy" id="2724927"/>
    <lineage>
        <taxon>Bacteria</taxon>
        <taxon>Pseudomonadati</taxon>
        <taxon>Pseudomonadota</taxon>
        <taxon>Alphaproteobacteria</taxon>
        <taxon>Acetobacterales</taxon>
        <taxon>Acetobacteraceae</taxon>
        <taxon>Gluconobacter</taxon>
    </lineage>
</organism>
<dbReference type="AlphaFoldDB" id="A0A149QRW8"/>
<name>A0A149QRW8_9PROT</name>
<dbReference type="SUPFAM" id="SSF52540">
    <property type="entry name" value="P-loop containing nucleoside triphosphate hydrolases"/>
    <property type="match status" value="1"/>
</dbReference>
<evidence type="ECO:0000313" key="3">
    <source>
        <dbReference type="EMBL" id="KXV00040.1"/>
    </source>
</evidence>
<evidence type="ECO:0000313" key="4">
    <source>
        <dbReference type="Proteomes" id="UP000075573"/>
    </source>
</evidence>
<dbReference type="EMBL" id="LHZB01000118">
    <property type="protein sequence ID" value="KXV00040.1"/>
    <property type="molecule type" value="Genomic_DNA"/>
</dbReference>
<dbReference type="InterPro" id="IPR045063">
    <property type="entry name" value="Dynamin_N"/>
</dbReference>
<feature type="domain" description="Dynamin N-terminal" evidence="2">
    <location>
        <begin position="168"/>
        <end position="242"/>
    </location>
</feature>
<proteinExistence type="predicted"/>
<dbReference type="PATRIC" id="fig|442.7.peg.3316"/>
<evidence type="ECO:0000256" key="1">
    <source>
        <dbReference type="SAM" id="MobiDB-lite"/>
    </source>
</evidence>
<sequence length="597" mass="65184">MTDAGHYQRLLLQVESDLARTFSALEEDGAGLKEPDASKGNASKADASKGDTSTGDTLSLYAARQKWMASISDIRARLDQSFSAFKKRGDFYLRRGQGRMVCVFGKVKAGKSSLGNYVAYGTDTPTPEIKETVQPRPEFFFEDSSGLNEKMSVDIMAQQRQFGVGIAETTSSIQGFSLPGFTWVDTPGVDSPNASNGDLAYQYIDACDLIVFTLHSGSPERASDRDKIVSFLRRGKPFVLVITASDDVEEDETPEGELISVLSMKSDFVRKEQCRRMKAFVEEALTPEEVSRADFSVVSVSARYACAGSGTQEERWAKSGMQEFFTDLFDTFQAQGTSVREKTALRDVRGCLKETLDTLNEFEVPSKAFAGVIEERQKRLEKKLRDLKAETTPVLDKLTEDLAEVFATKKQSLLYRDTLRRAFISLMAKVATDFNREIGRPPHGVPEFTLSRHSGIPDFQDIFAKTKHESKLGSNIGNALGSLAGGLAGLAGGPVGAIAGGFLGSAAGEGLGSFFNETTENEVKTGDNLQAVISNSKHQMAIWLNEAVAQLETRTKDWLNKGTASSLKTLRKETGQMISAVSGSLEHLNKDFDNGNA</sequence>
<protein>
    <recommendedName>
        <fullName evidence="2">Dynamin N-terminal domain-containing protein</fullName>
    </recommendedName>
</protein>
<dbReference type="Pfam" id="PF00350">
    <property type="entry name" value="Dynamin_N"/>
    <property type="match status" value="1"/>
</dbReference>
<feature type="region of interest" description="Disordered" evidence="1">
    <location>
        <begin position="29"/>
        <end position="54"/>
    </location>
</feature>
<dbReference type="Gene3D" id="3.40.50.300">
    <property type="entry name" value="P-loop containing nucleotide triphosphate hydrolases"/>
    <property type="match status" value="1"/>
</dbReference>
<evidence type="ECO:0000259" key="2">
    <source>
        <dbReference type="Pfam" id="PF00350"/>
    </source>
</evidence>
<reference evidence="3 4" key="1">
    <citation type="submission" date="2015-06" db="EMBL/GenBank/DDBJ databases">
        <title>Improved classification and identification of acetic acid bacteria using matrix-assisted laser desorption/ionization time-of-flight mass spectrometry; Gluconobacter nephelii and Gluconobacter uchimurae are later heterotypic synonyms of Gluconobacter japonicus and Gluconobacter oxydans, respectively.</title>
        <authorList>
            <person name="Li L."/>
            <person name="Cleenwerck I."/>
            <person name="De Vuyst L."/>
            <person name="Vandamme P."/>
        </authorList>
    </citation>
    <scope>NUCLEOTIDE SEQUENCE [LARGE SCALE GENOMIC DNA]</scope>
    <source>
        <strain evidence="3 4">LMG 1764</strain>
    </source>
</reference>
<accession>A0A149QRW8</accession>
<dbReference type="Proteomes" id="UP000075573">
    <property type="component" value="Unassembled WGS sequence"/>
</dbReference>
<comment type="caution">
    <text evidence="3">The sequence shown here is derived from an EMBL/GenBank/DDBJ whole genome shotgun (WGS) entry which is preliminary data.</text>
</comment>
<gene>
    <name evidence="3" type="ORF">AD929_12470</name>
</gene>